<evidence type="ECO:0000313" key="1">
    <source>
        <dbReference type="EMBL" id="KAF6471027.1"/>
    </source>
</evidence>
<protein>
    <submittedName>
        <fullName evidence="1">Cystatin like 1</fullName>
    </submittedName>
</protein>
<proteinExistence type="predicted"/>
<dbReference type="EMBL" id="JACASF010000006">
    <property type="protein sequence ID" value="KAF6471027.1"/>
    <property type="molecule type" value="Genomic_DNA"/>
</dbReference>
<sequence length="61" mass="6969">MPNPQHCCLCPLVMHTENVDTDLQASLGQSEVKPCPLPLWAAPWPQRQYHPEETPLVVMYQ</sequence>
<accession>A0A7J8HFG5</accession>
<evidence type="ECO:0000313" key="2">
    <source>
        <dbReference type="Proteomes" id="UP000550707"/>
    </source>
</evidence>
<reference evidence="1 2" key="1">
    <citation type="journal article" date="2020" name="Nature">
        <title>Six reference-quality genomes reveal evolution of bat adaptations.</title>
        <authorList>
            <person name="Jebb D."/>
            <person name="Huang Z."/>
            <person name="Pippel M."/>
            <person name="Hughes G.M."/>
            <person name="Lavrichenko K."/>
            <person name="Devanna P."/>
            <person name="Winkler S."/>
            <person name="Jermiin L.S."/>
            <person name="Skirmuntt E.C."/>
            <person name="Katzourakis A."/>
            <person name="Burkitt-Gray L."/>
            <person name="Ray D.A."/>
            <person name="Sullivan K.A.M."/>
            <person name="Roscito J.G."/>
            <person name="Kirilenko B.M."/>
            <person name="Davalos L.M."/>
            <person name="Corthals A.P."/>
            <person name="Power M.L."/>
            <person name="Jones G."/>
            <person name="Ransome R.D."/>
            <person name="Dechmann D.K.N."/>
            <person name="Locatelli A.G."/>
            <person name="Puechmaille S.J."/>
            <person name="Fedrigo O."/>
            <person name="Jarvis E.D."/>
            <person name="Hiller M."/>
            <person name="Vernes S.C."/>
            <person name="Myers E.W."/>
            <person name="Teeling E.C."/>
        </authorList>
    </citation>
    <scope>NUCLEOTIDE SEQUENCE [LARGE SCALE GENOMIC DNA]</scope>
    <source>
        <strain evidence="1">MMolMol1</strain>
        <tissue evidence="1">Muscle</tissue>
    </source>
</reference>
<organism evidence="1 2">
    <name type="scientific">Molossus molossus</name>
    <name type="common">Pallas' mastiff bat</name>
    <name type="synonym">Vespertilio molossus</name>
    <dbReference type="NCBI Taxonomy" id="27622"/>
    <lineage>
        <taxon>Eukaryota</taxon>
        <taxon>Metazoa</taxon>
        <taxon>Chordata</taxon>
        <taxon>Craniata</taxon>
        <taxon>Vertebrata</taxon>
        <taxon>Euteleostomi</taxon>
        <taxon>Mammalia</taxon>
        <taxon>Eutheria</taxon>
        <taxon>Laurasiatheria</taxon>
        <taxon>Chiroptera</taxon>
        <taxon>Yangochiroptera</taxon>
        <taxon>Molossidae</taxon>
        <taxon>Molossus</taxon>
    </lineage>
</organism>
<dbReference type="InParanoid" id="A0A7J8HFG5"/>
<gene>
    <name evidence="1" type="ORF">HJG59_003445</name>
</gene>
<dbReference type="Proteomes" id="UP000550707">
    <property type="component" value="Unassembled WGS sequence"/>
</dbReference>
<keyword evidence="2" id="KW-1185">Reference proteome</keyword>
<comment type="caution">
    <text evidence="1">The sequence shown here is derived from an EMBL/GenBank/DDBJ whole genome shotgun (WGS) entry which is preliminary data.</text>
</comment>
<name>A0A7J8HFG5_MOLMO</name>
<dbReference type="AlphaFoldDB" id="A0A7J8HFG5"/>